<feature type="non-terminal residue" evidence="1">
    <location>
        <position position="1"/>
    </location>
</feature>
<evidence type="ECO:0000313" key="1">
    <source>
        <dbReference type="EMBL" id="CAG8504178.1"/>
    </source>
</evidence>
<comment type="caution">
    <text evidence="1">The sequence shown here is derived from an EMBL/GenBank/DDBJ whole genome shotgun (WGS) entry which is preliminary data.</text>
</comment>
<organism evidence="1 2">
    <name type="scientific">Cetraspora pellucida</name>
    <dbReference type="NCBI Taxonomy" id="1433469"/>
    <lineage>
        <taxon>Eukaryota</taxon>
        <taxon>Fungi</taxon>
        <taxon>Fungi incertae sedis</taxon>
        <taxon>Mucoromycota</taxon>
        <taxon>Glomeromycotina</taxon>
        <taxon>Glomeromycetes</taxon>
        <taxon>Diversisporales</taxon>
        <taxon>Gigasporaceae</taxon>
        <taxon>Cetraspora</taxon>
    </lineage>
</organism>
<keyword evidence="2" id="KW-1185">Reference proteome</keyword>
<protein>
    <submittedName>
        <fullName evidence="1">10023_t:CDS:1</fullName>
    </submittedName>
</protein>
<evidence type="ECO:0000313" key="2">
    <source>
        <dbReference type="Proteomes" id="UP000789366"/>
    </source>
</evidence>
<reference evidence="1" key="1">
    <citation type="submission" date="2021-06" db="EMBL/GenBank/DDBJ databases">
        <authorList>
            <person name="Kallberg Y."/>
            <person name="Tangrot J."/>
            <person name="Rosling A."/>
        </authorList>
    </citation>
    <scope>NUCLEOTIDE SEQUENCE</scope>
    <source>
        <strain evidence="1">28 12/20/2015</strain>
    </source>
</reference>
<dbReference type="Proteomes" id="UP000789366">
    <property type="component" value="Unassembled WGS sequence"/>
</dbReference>
<dbReference type="EMBL" id="CAJVPW010002339">
    <property type="protein sequence ID" value="CAG8504178.1"/>
    <property type="molecule type" value="Genomic_DNA"/>
</dbReference>
<gene>
    <name evidence="1" type="ORF">SPELUC_LOCUS3158</name>
</gene>
<proteinExistence type="predicted"/>
<name>A0ACA9L1Y9_9GLOM</name>
<sequence length="40" mass="4274">RKSNSTTFSQDEAMAAKIGGELVFFGDFVNVFGAVGIYAK</sequence>
<accession>A0ACA9L1Y9</accession>